<dbReference type="Gene3D" id="1.10.10.60">
    <property type="entry name" value="Homeodomain-like"/>
    <property type="match status" value="1"/>
</dbReference>
<proteinExistence type="inferred from homology"/>
<accession>A0A2T4N361</accession>
<evidence type="ECO:0000256" key="1">
    <source>
        <dbReference type="ARBA" id="ARBA00009964"/>
    </source>
</evidence>
<dbReference type="GO" id="GO:0004803">
    <property type="term" value="F:transposase activity"/>
    <property type="evidence" value="ECO:0007669"/>
    <property type="project" value="InterPro"/>
</dbReference>
<dbReference type="Pfam" id="PF13276">
    <property type="entry name" value="HTH_21"/>
    <property type="match status" value="1"/>
</dbReference>
<dbReference type="GO" id="GO:0006313">
    <property type="term" value="P:DNA transposition"/>
    <property type="evidence" value="ECO:0007669"/>
    <property type="project" value="InterPro"/>
</dbReference>
<dbReference type="RefSeq" id="WP_107683191.1">
    <property type="nucleotide sequence ID" value="NZ_PZKL01000022.1"/>
</dbReference>
<dbReference type="InterPro" id="IPR025948">
    <property type="entry name" value="HTH-like_dom"/>
</dbReference>
<dbReference type="EMBL" id="PZKL01000022">
    <property type="protein sequence ID" value="PTH81280.1"/>
    <property type="molecule type" value="Genomic_DNA"/>
</dbReference>
<gene>
    <name evidence="3" type="ORF">DAA48_09010</name>
</gene>
<sequence length="387" mass="45106">MTRLRRSFTAEFKLEAASLVLDQGYSVPEASRSLDIGETILRRWVRQLQSERSGTTPISKALTPEQQKIQELEARINRLEREKDIPKKGYCSLDGGRVHTYALIDRLREQAPITLVCCAFDVPTSCFYDYLARRRAINRERMQQRCELRRLFKESRNSAGSRALMSMMRELGYQIGRFKVRNLMKEAGLASKQPGAHRYKVAQSERPDIPNLLAREFDVQQPNQVWCGDITYVWAGGRWHYLAAVLDLHTRRVLGWAMSDKPDAELAIKALEMAYQQRGCPSGVLFHSDQGCQYGSRAFRQRLWRYRMTQSMSRRGNCWDNAPMERLFRSLKSEWLPAMGYMSLREAKRDISYYLMDYYNWRRPHQHNDGIPPAKAEERPNQVSGFS</sequence>
<comment type="caution">
    <text evidence="3">The sequence shown here is derived from an EMBL/GenBank/DDBJ whole genome shotgun (WGS) entry which is preliminary data.</text>
</comment>
<dbReference type="GO" id="GO:0015074">
    <property type="term" value="P:DNA integration"/>
    <property type="evidence" value="ECO:0007669"/>
    <property type="project" value="InterPro"/>
</dbReference>
<dbReference type="PANTHER" id="PTHR46889:SF4">
    <property type="entry name" value="TRANSPOSASE INSO FOR INSERTION SEQUENCE ELEMENT IS911B-RELATED"/>
    <property type="match status" value="1"/>
</dbReference>
<evidence type="ECO:0000313" key="4">
    <source>
        <dbReference type="Proteomes" id="UP000241986"/>
    </source>
</evidence>
<dbReference type="GO" id="GO:0003677">
    <property type="term" value="F:DNA binding"/>
    <property type="evidence" value="ECO:0007669"/>
    <property type="project" value="InterPro"/>
</dbReference>
<comment type="similarity">
    <text evidence="1">Belongs to the transposase 8 family.</text>
</comment>
<dbReference type="InterPro" id="IPR002514">
    <property type="entry name" value="Transposase_8"/>
</dbReference>
<dbReference type="InterPro" id="IPR048020">
    <property type="entry name" value="Transpos_IS3"/>
</dbReference>
<dbReference type="Pfam" id="PF00665">
    <property type="entry name" value="rve"/>
    <property type="match status" value="1"/>
</dbReference>
<dbReference type="PANTHER" id="PTHR46889">
    <property type="entry name" value="TRANSPOSASE INSF FOR INSERTION SEQUENCE IS3B-RELATED"/>
    <property type="match status" value="1"/>
</dbReference>
<dbReference type="InterPro" id="IPR012337">
    <property type="entry name" value="RNaseH-like_sf"/>
</dbReference>
<protein>
    <submittedName>
        <fullName evidence="3">IS3 family transposase</fullName>
    </submittedName>
</protein>
<dbReference type="SUPFAM" id="SSF53098">
    <property type="entry name" value="Ribonuclease H-like"/>
    <property type="match status" value="1"/>
</dbReference>
<dbReference type="NCBIfam" id="NF033516">
    <property type="entry name" value="transpos_IS3"/>
    <property type="match status" value="1"/>
</dbReference>
<organism evidence="3 4">
    <name type="scientific">Aeromonas veronii</name>
    <dbReference type="NCBI Taxonomy" id="654"/>
    <lineage>
        <taxon>Bacteria</taxon>
        <taxon>Pseudomonadati</taxon>
        <taxon>Pseudomonadota</taxon>
        <taxon>Gammaproteobacteria</taxon>
        <taxon>Aeromonadales</taxon>
        <taxon>Aeromonadaceae</taxon>
        <taxon>Aeromonas</taxon>
    </lineage>
</organism>
<dbReference type="AlphaFoldDB" id="A0A2T4N361"/>
<name>A0A2T4N361_AERVE</name>
<dbReference type="Pfam" id="PF01527">
    <property type="entry name" value="HTH_Tnp_1"/>
    <property type="match status" value="1"/>
</dbReference>
<evidence type="ECO:0000259" key="2">
    <source>
        <dbReference type="PROSITE" id="PS50994"/>
    </source>
</evidence>
<dbReference type="Gene3D" id="3.30.420.10">
    <property type="entry name" value="Ribonuclease H-like superfamily/Ribonuclease H"/>
    <property type="match status" value="1"/>
</dbReference>
<dbReference type="Proteomes" id="UP000241986">
    <property type="component" value="Unassembled WGS sequence"/>
</dbReference>
<dbReference type="SUPFAM" id="SSF46689">
    <property type="entry name" value="Homeodomain-like"/>
    <property type="match status" value="1"/>
</dbReference>
<reference evidence="3 4" key="1">
    <citation type="submission" date="2018-03" db="EMBL/GenBank/DDBJ databases">
        <title>Aeromonas veronii whole genome sequencing and analysis.</title>
        <authorList>
            <person name="Xie H."/>
            <person name="Liu T."/>
            <person name="Wang K."/>
        </authorList>
    </citation>
    <scope>NUCLEOTIDE SEQUENCE [LARGE SCALE GENOMIC DNA]</scope>
    <source>
        <strain evidence="3 4">XH.VA.1</strain>
    </source>
</reference>
<dbReference type="InterPro" id="IPR009057">
    <property type="entry name" value="Homeodomain-like_sf"/>
</dbReference>
<dbReference type="InterPro" id="IPR050900">
    <property type="entry name" value="Transposase_IS3/IS150/IS904"/>
</dbReference>
<feature type="domain" description="Integrase catalytic" evidence="2">
    <location>
        <begin position="218"/>
        <end position="380"/>
    </location>
</feature>
<dbReference type="InterPro" id="IPR001584">
    <property type="entry name" value="Integrase_cat-core"/>
</dbReference>
<dbReference type="InterPro" id="IPR036397">
    <property type="entry name" value="RNaseH_sf"/>
</dbReference>
<dbReference type="PROSITE" id="PS50994">
    <property type="entry name" value="INTEGRASE"/>
    <property type="match status" value="1"/>
</dbReference>
<evidence type="ECO:0000313" key="3">
    <source>
        <dbReference type="EMBL" id="PTH81280.1"/>
    </source>
</evidence>